<keyword evidence="2" id="KW-1185">Reference proteome</keyword>
<evidence type="ECO:0000313" key="1">
    <source>
        <dbReference type="EMBL" id="GJT91915.1"/>
    </source>
</evidence>
<comment type="caution">
    <text evidence="1">The sequence shown here is derived from an EMBL/GenBank/DDBJ whole genome shotgun (WGS) entry which is preliminary data.</text>
</comment>
<dbReference type="EMBL" id="BQNB010020061">
    <property type="protein sequence ID" value="GJT91915.1"/>
    <property type="molecule type" value="Genomic_DNA"/>
</dbReference>
<protein>
    <submittedName>
        <fullName evidence="1">Uncharacterized protein</fullName>
    </submittedName>
</protein>
<sequence>MKGYRSSLLKRISSSGFLYNFRDNNPPTTSKLDDLQATREAENCHEKAHHTFWEHPRDSRSLGITDTDLDTRSYYTVEFRVPLLNRVRDAIPPYLESYRVP</sequence>
<dbReference type="Proteomes" id="UP001151760">
    <property type="component" value="Unassembled WGS sequence"/>
</dbReference>
<reference evidence="1" key="2">
    <citation type="submission" date="2022-01" db="EMBL/GenBank/DDBJ databases">
        <authorList>
            <person name="Yamashiro T."/>
            <person name="Shiraishi A."/>
            <person name="Satake H."/>
            <person name="Nakayama K."/>
        </authorList>
    </citation>
    <scope>NUCLEOTIDE SEQUENCE</scope>
</reference>
<reference evidence="1" key="1">
    <citation type="journal article" date="2022" name="Int. J. Mol. Sci.">
        <title>Draft Genome of Tanacetum Coccineum: Genomic Comparison of Closely Related Tanacetum-Family Plants.</title>
        <authorList>
            <person name="Yamashiro T."/>
            <person name="Shiraishi A."/>
            <person name="Nakayama K."/>
            <person name="Satake H."/>
        </authorList>
    </citation>
    <scope>NUCLEOTIDE SEQUENCE</scope>
</reference>
<gene>
    <name evidence="1" type="ORF">Tco_1080760</name>
</gene>
<organism evidence="1 2">
    <name type="scientific">Tanacetum coccineum</name>
    <dbReference type="NCBI Taxonomy" id="301880"/>
    <lineage>
        <taxon>Eukaryota</taxon>
        <taxon>Viridiplantae</taxon>
        <taxon>Streptophyta</taxon>
        <taxon>Embryophyta</taxon>
        <taxon>Tracheophyta</taxon>
        <taxon>Spermatophyta</taxon>
        <taxon>Magnoliopsida</taxon>
        <taxon>eudicotyledons</taxon>
        <taxon>Gunneridae</taxon>
        <taxon>Pentapetalae</taxon>
        <taxon>asterids</taxon>
        <taxon>campanulids</taxon>
        <taxon>Asterales</taxon>
        <taxon>Asteraceae</taxon>
        <taxon>Asteroideae</taxon>
        <taxon>Anthemideae</taxon>
        <taxon>Anthemidinae</taxon>
        <taxon>Tanacetum</taxon>
    </lineage>
</organism>
<name>A0ABQ5HVN8_9ASTR</name>
<proteinExistence type="predicted"/>
<evidence type="ECO:0000313" key="2">
    <source>
        <dbReference type="Proteomes" id="UP001151760"/>
    </source>
</evidence>
<accession>A0ABQ5HVN8</accession>